<evidence type="ECO:0000313" key="2">
    <source>
        <dbReference type="Proteomes" id="UP000078542"/>
    </source>
</evidence>
<proteinExistence type="predicted"/>
<protein>
    <submittedName>
        <fullName evidence="1">Uncharacterized protein</fullName>
    </submittedName>
</protein>
<keyword evidence="2" id="KW-1185">Reference proteome</keyword>
<sequence>MNHSIRVSLDAWLPTEIHDEQLIRLTAARKFAGKIRYVPCNAYTMSAEWQIDRNIVVKKTQKYFVRSFLGGRKILNARRYMVVYIYERLHLARLFEKFNCEKSIK</sequence>
<accession>A0A195CVX3</accession>
<dbReference type="EMBL" id="KQ977220">
    <property type="protein sequence ID" value="KYN04833.1"/>
    <property type="molecule type" value="Genomic_DNA"/>
</dbReference>
<dbReference type="AlphaFoldDB" id="A0A195CVX3"/>
<name>A0A195CVX3_9HYME</name>
<reference evidence="1 2" key="1">
    <citation type="submission" date="2016-03" db="EMBL/GenBank/DDBJ databases">
        <title>Cyphomyrmex costatus WGS genome.</title>
        <authorList>
            <person name="Nygaard S."/>
            <person name="Hu H."/>
            <person name="Boomsma J."/>
            <person name="Zhang G."/>
        </authorList>
    </citation>
    <scope>NUCLEOTIDE SEQUENCE [LARGE SCALE GENOMIC DNA]</scope>
    <source>
        <strain evidence="1">MS0001</strain>
        <tissue evidence="1">Whole body</tissue>
    </source>
</reference>
<dbReference type="Proteomes" id="UP000078542">
    <property type="component" value="Unassembled WGS sequence"/>
</dbReference>
<gene>
    <name evidence="1" type="ORF">ALC62_04217</name>
</gene>
<organism evidence="1 2">
    <name type="scientific">Cyphomyrmex costatus</name>
    <dbReference type="NCBI Taxonomy" id="456900"/>
    <lineage>
        <taxon>Eukaryota</taxon>
        <taxon>Metazoa</taxon>
        <taxon>Ecdysozoa</taxon>
        <taxon>Arthropoda</taxon>
        <taxon>Hexapoda</taxon>
        <taxon>Insecta</taxon>
        <taxon>Pterygota</taxon>
        <taxon>Neoptera</taxon>
        <taxon>Endopterygota</taxon>
        <taxon>Hymenoptera</taxon>
        <taxon>Apocrita</taxon>
        <taxon>Aculeata</taxon>
        <taxon>Formicoidea</taxon>
        <taxon>Formicidae</taxon>
        <taxon>Myrmicinae</taxon>
        <taxon>Cyphomyrmex</taxon>
    </lineage>
</organism>
<evidence type="ECO:0000313" key="1">
    <source>
        <dbReference type="EMBL" id="KYN04833.1"/>
    </source>
</evidence>